<evidence type="ECO:0008006" key="5">
    <source>
        <dbReference type="Google" id="ProtNLM"/>
    </source>
</evidence>
<accession>A0A0D3KYV4</accession>
<dbReference type="PaxDb" id="2903-EOD40939"/>
<dbReference type="GeneID" id="17286209"/>
<keyword evidence="4" id="KW-1185">Reference proteome</keyword>
<reference evidence="3" key="2">
    <citation type="submission" date="2024-10" db="UniProtKB">
        <authorList>
            <consortium name="EnsemblProtists"/>
        </authorList>
    </citation>
    <scope>IDENTIFICATION</scope>
</reference>
<dbReference type="RefSeq" id="XP_005793368.1">
    <property type="nucleotide sequence ID" value="XM_005793311.1"/>
</dbReference>
<evidence type="ECO:0000313" key="4">
    <source>
        <dbReference type="Proteomes" id="UP000013827"/>
    </source>
</evidence>
<dbReference type="AlphaFoldDB" id="A0A0D3KYV4"/>
<dbReference type="HOGENOM" id="CLU_1550399_0_0_1"/>
<evidence type="ECO:0000313" key="3">
    <source>
        <dbReference type="EnsemblProtists" id="EOD40939"/>
    </source>
</evidence>
<sequence length="173" mass="19779">MSDANTSDLLGHVLVQVEQLTRRAEASEAALRAERARSEQEVRDLAARNEQMLREQAARNEQVLQEQAARNEQVLQEQASRLRQATEEREAGLRKEFQALKTENESLRRVPAALKALESDVGGLREGYSQLWRQQRQPPESEEQVRQRRKAELQAEKEFALASAGRAVHTIQR</sequence>
<proteinExistence type="predicted"/>
<feature type="region of interest" description="Disordered" evidence="2">
    <location>
        <begin position="129"/>
        <end position="151"/>
    </location>
</feature>
<evidence type="ECO:0000256" key="1">
    <source>
        <dbReference type="SAM" id="Coils"/>
    </source>
</evidence>
<protein>
    <recommendedName>
        <fullName evidence="5">Nuf2 DHR10-like domain-containing protein</fullName>
    </recommendedName>
</protein>
<dbReference type="Proteomes" id="UP000013827">
    <property type="component" value="Unassembled WGS sequence"/>
</dbReference>
<name>A0A0D3KYV4_EMIH1</name>
<reference evidence="4" key="1">
    <citation type="journal article" date="2013" name="Nature">
        <title>Pan genome of the phytoplankton Emiliania underpins its global distribution.</title>
        <authorList>
            <person name="Read B.A."/>
            <person name="Kegel J."/>
            <person name="Klute M.J."/>
            <person name="Kuo A."/>
            <person name="Lefebvre S.C."/>
            <person name="Maumus F."/>
            <person name="Mayer C."/>
            <person name="Miller J."/>
            <person name="Monier A."/>
            <person name="Salamov A."/>
            <person name="Young J."/>
            <person name="Aguilar M."/>
            <person name="Claverie J.M."/>
            <person name="Frickenhaus S."/>
            <person name="Gonzalez K."/>
            <person name="Herman E.K."/>
            <person name="Lin Y.C."/>
            <person name="Napier J."/>
            <person name="Ogata H."/>
            <person name="Sarno A.F."/>
            <person name="Shmutz J."/>
            <person name="Schroeder D."/>
            <person name="de Vargas C."/>
            <person name="Verret F."/>
            <person name="von Dassow P."/>
            <person name="Valentin K."/>
            <person name="Van de Peer Y."/>
            <person name="Wheeler G."/>
            <person name="Dacks J.B."/>
            <person name="Delwiche C.F."/>
            <person name="Dyhrman S.T."/>
            <person name="Glockner G."/>
            <person name="John U."/>
            <person name="Richards T."/>
            <person name="Worden A.Z."/>
            <person name="Zhang X."/>
            <person name="Grigoriev I.V."/>
            <person name="Allen A.E."/>
            <person name="Bidle K."/>
            <person name="Borodovsky M."/>
            <person name="Bowler C."/>
            <person name="Brownlee C."/>
            <person name="Cock J.M."/>
            <person name="Elias M."/>
            <person name="Gladyshev V.N."/>
            <person name="Groth M."/>
            <person name="Guda C."/>
            <person name="Hadaegh A."/>
            <person name="Iglesias-Rodriguez M.D."/>
            <person name="Jenkins J."/>
            <person name="Jones B.M."/>
            <person name="Lawson T."/>
            <person name="Leese F."/>
            <person name="Lindquist E."/>
            <person name="Lobanov A."/>
            <person name="Lomsadze A."/>
            <person name="Malik S.B."/>
            <person name="Marsh M.E."/>
            <person name="Mackinder L."/>
            <person name="Mock T."/>
            <person name="Mueller-Roeber B."/>
            <person name="Pagarete A."/>
            <person name="Parker M."/>
            <person name="Probert I."/>
            <person name="Quesneville H."/>
            <person name="Raines C."/>
            <person name="Rensing S.A."/>
            <person name="Riano-Pachon D.M."/>
            <person name="Richier S."/>
            <person name="Rokitta S."/>
            <person name="Shiraiwa Y."/>
            <person name="Soanes D.M."/>
            <person name="van der Giezen M."/>
            <person name="Wahlund T.M."/>
            <person name="Williams B."/>
            <person name="Wilson W."/>
            <person name="Wolfe G."/>
            <person name="Wurch L.L."/>
        </authorList>
    </citation>
    <scope>NUCLEOTIDE SEQUENCE</scope>
</reference>
<evidence type="ECO:0000256" key="2">
    <source>
        <dbReference type="SAM" id="MobiDB-lite"/>
    </source>
</evidence>
<dbReference type="EnsemblProtists" id="EOD40939">
    <property type="protein sequence ID" value="EOD40939"/>
    <property type="gene ID" value="EMIHUDRAFT_250979"/>
</dbReference>
<feature type="coiled-coil region" evidence="1">
    <location>
        <begin position="17"/>
        <end position="110"/>
    </location>
</feature>
<organism evidence="3 4">
    <name type="scientific">Emiliania huxleyi (strain CCMP1516)</name>
    <dbReference type="NCBI Taxonomy" id="280463"/>
    <lineage>
        <taxon>Eukaryota</taxon>
        <taxon>Haptista</taxon>
        <taxon>Haptophyta</taxon>
        <taxon>Prymnesiophyceae</taxon>
        <taxon>Isochrysidales</taxon>
        <taxon>Noelaerhabdaceae</taxon>
        <taxon>Emiliania</taxon>
    </lineage>
</organism>
<keyword evidence="1" id="KW-0175">Coiled coil</keyword>
<dbReference type="KEGG" id="ehx:EMIHUDRAFT_250979"/>